<keyword evidence="5 6" id="KW-0067">ATP-binding</keyword>
<dbReference type="PANTHER" id="PTHR21060:SF15">
    <property type="entry name" value="ACETATE KINASE-RELATED"/>
    <property type="match status" value="1"/>
</dbReference>
<feature type="binding site" evidence="6">
    <location>
        <position position="14"/>
    </location>
    <ligand>
        <name>ATP</name>
        <dbReference type="ChEBI" id="CHEBI:30616"/>
    </ligand>
</feature>
<evidence type="ECO:0000256" key="1">
    <source>
        <dbReference type="ARBA" id="ARBA00008748"/>
    </source>
</evidence>
<feature type="binding site" evidence="6">
    <location>
        <position position="7"/>
    </location>
    <ligand>
        <name>Mg(2+)</name>
        <dbReference type="ChEBI" id="CHEBI:18420"/>
    </ligand>
</feature>
<evidence type="ECO:0000256" key="3">
    <source>
        <dbReference type="ARBA" id="ARBA00022741"/>
    </source>
</evidence>
<feature type="site" description="Transition state stabilizer" evidence="6">
    <location>
        <position position="179"/>
    </location>
</feature>
<dbReference type="GO" id="GO:0008776">
    <property type="term" value="F:acetate kinase activity"/>
    <property type="evidence" value="ECO:0007669"/>
    <property type="project" value="UniProtKB-UniRule"/>
</dbReference>
<dbReference type="GO" id="GO:0006085">
    <property type="term" value="P:acetyl-CoA biosynthetic process"/>
    <property type="evidence" value="ECO:0007669"/>
    <property type="project" value="UniProtKB-UniRule"/>
</dbReference>
<keyword evidence="9" id="KW-1185">Reference proteome</keyword>
<evidence type="ECO:0000256" key="7">
    <source>
        <dbReference type="RuleBase" id="RU003835"/>
    </source>
</evidence>
<comment type="pathway">
    <text evidence="6">Metabolic intermediate biosynthesis; acetyl-CoA biosynthesis; acetyl-CoA from acetate: step 1/2.</text>
</comment>
<dbReference type="EC" id="2.7.2.1" evidence="6"/>
<dbReference type="InterPro" id="IPR004372">
    <property type="entry name" value="Ac/propionate_kinase"/>
</dbReference>
<dbReference type="HAMAP" id="MF_00020">
    <property type="entry name" value="Acetate_kinase"/>
    <property type="match status" value="1"/>
</dbReference>
<dbReference type="GO" id="GO:0005737">
    <property type="term" value="C:cytoplasm"/>
    <property type="evidence" value="ECO:0007669"/>
    <property type="project" value="UniProtKB-SubCell"/>
</dbReference>
<protein>
    <recommendedName>
        <fullName evidence="6">Acetate kinase</fullName>
        <ecNumber evidence="6">2.7.2.1</ecNumber>
    </recommendedName>
    <alternativeName>
        <fullName evidence="6">Acetokinase</fullName>
    </alternativeName>
</protein>
<feature type="binding site" evidence="6">
    <location>
        <position position="381"/>
    </location>
    <ligand>
        <name>Mg(2+)</name>
        <dbReference type="ChEBI" id="CHEBI:18420"/>
    </ligand>
</feature>
<dbReference type="Gene3D" id="3.30.420.40">
    <property type="match status" value="2"/>
</dbReference>
<dbReference type="GO" id="GO:0000287">
    <property type="term" value="F:magnesium ion binding"/>
    <property type="evidence" value="ECO:0007669"/>
    <property type="project" value="UniProtKB-UniRule"/>
</dbReference>
<feature type="site" description="Transition state stabilizer" evidence="6">
    <location>
        <position position="238"/>
    </location>
</feature>
<dbReference type="InterPro" id="IPR023865">
    <property type="entry name" value="Aliphatic_acid_kinase_CS"/>
</dbReference>
<dbReference type="PROSITE" id="PS01075">
    <property type="entry name" value="ACETATE_KINASE_1"/>
    <property type="match status" value="1"/>
</dbReference>
<name>A0A3N4NUB1_9FLAO</name>
<dbReference type="PROSITE" id="PS01076">
    <property type="entry name" value="ACETATE_KINASE_2"/>
    <property type="match status" value="1"/>
</dbReference>
<comment type="function">
    <text evidence="6">Catalyzes the formation of acetyl phosphate from acetate and ATP. Can also catalyze the reverse reaction.</text>
</comment>
<dbReference type="GO" id="GO:0006083">
    <property type="term" value="P:acetate metabolic process"/>
    <property type="evidence" value="ECO:0007669"/>
    <property type="project" value="TreeGrafter"/>
</dbReference>
<dbReference type="Proteomes" id="UP000270856">
    <property type="component" value="Unassembled WGS sequence"/>
</dbReference>
<dbReference type="RefSeq" id="WP_123897289.1">
    <property type="nucleotide sequence ID" value="NZ_RPFJ01000008.1"/>
</dbReference>
<accession>A0A3N4NUB1</accession>
<keyword evidence="2 6" id="KW-0808">Transferase</keyword>
<dbReference type="GO" id="GO:0005524">
    <property type="term" value="F:ATP binding"/>
    <property type="evidence" value="ECO:0007669"/>
    <property type="project" value="UniProtKB-KW"/>
</dbReference>
<comment type="cofactor">
    <cofactor evidence="6">
        <name>Mg(2+)</name>
        <dbReference type="ChEBI" id="CHEBI:18420"/>
    </cofactor>
    <cofactor evidence="6">
        <name>Mn(2+)</name>
        <dbReference type="ChEBI" id="CHEBI:29035"/>
    </cofactor>
    <text evidence="6">Mg(2+). Can also accept Mn(2+).</text>
</comment>
<comment type="subunit">
    <text evidence="6">Homodimer.</text>
</comment>
<sequence length="402" mass="44577">MKILIINAGSSSIKFQLIDMPIQKVLCQGLVERIGQQDSIFNFKTDKDDLRIVEKISSHKVGLHKIADYLLDSEKGVIYNTEDIDAIGHRVVHGGNDFSDTTLITSEIKNKIKSLNALAPLHNPHNLEGILLTEQIFPSAKQIAVFDTAFHQTIPLKAKKYAINNSFYKENKIQLYGFHGISHKYVTQKSLSYLNKKNSKLIVIHLGNGCSITAVKNGKSIDHSLGFAPGNGLIMGSRSGDIDHSIIFHLVNHLGYSLNEVSKILTEKSGMLGLTGYSDLREIEAQAEKGNEECLLALEMNAYRVKKYIGAYTAAMNGLDAIAFTAGIGENSSILRGMICNNMDYFGINLDSAKNEIRSKELRAINTESSRVKILVVPTNEEIEIAKQTFELCNKSYEKIIN</sequence>
<keyword evidence="6" id="KW-0963">Cytoplasm</keyword>
<dbReference type="InterPro" id="IPR000890">
    <property type="entry name" value="Aliphatic_acid_kin_short-chain"/>
</dbReference>
<organism evidence="8 9">
    <name type="scientific">Aureibaculum marinum</name>
    <dbReference type="NCBI Taxonomy" id="2487930"/>
    <lineage>
        <taxon>Bacteria</taxon>
        <taxon>Pseudomonadati</taxon>
        <taxon>Bacteroidota</taxon>
        <taxon>Flavobacteriia</taxon>
        <taxon>Flavobacteriales</taxon>
        <taxon>Flavobacteriaceae</taxon>
        <taxon>Aureibaculum</taxon>
    </lineage>
</organism>
<feature type="binding site" evidence="6">
    <location>
        <begin position="279"/>
        <end position="281"/>
    </location>
    <ligand>
        <name>ATP</name>
        <dbReference type="ChEBI" id="CHEBI:30616"/>
    </ligand>
</feature>
<dbReference type="Pfam" id="PF00871">
    <property type="entry name" value="Acetate_kinase"/>
    <property type="match status" value="1"/>
</dbReference>
<feature type="binding site" evidence="6">
    <location>
        <begin position="205"/>
        <end position="209"/>
    </location>
    <ligand>
        <name>ATP</name>
        <dbReference type="ChEBI" id="CHEBI:30616"/>
    </ligand>
</feature>
<evidence type="ECO:0000256" key="6">
    <source>
        <dbReference type="HAMAP-Rule" id="MF_00020"/>
    </source>
</evidence>
<dbReference type="NCBIfam" id="TIGR00016">
    <property type="entry name" value="ackA"/>
    <property type="match status" value="1"/>
</dbReference>
<dbReference type="InterPro" id="IPR043129">
    <property type="entry name" value="ATPase_NBD"/>
</dbReference>
<evidence type="ECO:0000313" key="8">
    <source>
        <dbReference type="EMBL" id="RPD97928.1"/>
    </source>
</evidence>
<evidence type="ECO:0000313" key="9">
    <source>
        <dbReference type="Proteomes" id="UP000270856"/>
    </source>
</evidence>
<keyword evidence="3 6" id="KW-0547">Nucleotide-binding</keyword>
<dbReference type="EMBL" id="RPFJ01000008">
    <property type="protein sequence ID" value="RPD97928.1"/>
    <property type="molecule type" value="Genomic_DNA"/>
</dbReference>
<dbReference type="PANTHER" id="PTHR21060">
    <property type="entry name" value="ACETATE KINASE"/>
    <property type="match status" value="1"/>
</dbReference>
<keyword evidence="6" id="KW-0460">Magnesium</keyword>
<dbReference type="CDD" id="cd24010">
    <property type="entry name" value="ASKHA_NBD_AcK_PK"/>
    <property type="match status" value="1"/>
</dbReference>
<gene>
    <name evidence="6" type="primary">ackA</name>
    <name evidence="8" type="ORF">EGM88_07100</name>
</gene>
<dbReference type="OrthoDB" id="9802453at2"/>
<dbReference type="PIRSF" id="PIRSF000722">
    <property type="entry name" value="Acetate_prop_kin"/>
    <property type="match status" value="1"/>
</dbReference>
<dbReference type="PRINTS" id="PR00471">
    <property type="entry name" value="ACETATEKNASE"/>
</dbReference>
<comment type="subcellular location">
    <subcellularLocation>
        <location evidence="6">Cytoplasm</location>
    </subcellularLocation>
</comment>
<keyword evidence="6" id="KW-0479">Metal-binding</keyword>
<dbReference type="AlphaFoldDB" id="A0A3N4NUB1"/>
<keyword evidence="4 6" id="KW-0418">Kinase</keyword>
<dbReference type="UniPathway" id="UPA00340">
    <property type="reaction ID" value="UER00458"/>
</dbReference>
<evidence type="ECO:0000256" key="4">
    <source>
        <dbReference type="ARBA" id="ARBA00022777"/>
    </source>
</evidence>
<proteinExistence type="inferred from homology"/>
<comment type="similarity">
    <text evidence="1 6 7">Belongs to the acetokinase family.</text>
</comment>
<evidence type="ECO:0000256" key="5">
    <source>
        <dbReference type="ARBA" id="ARBA00022840"/>
    </source>
</evidence>
<comment type="caution">
    <text evidence="8">The sequence shown here is derived from an EMBL/GenBank/DDBJ whole genome shotgun (WGS) entry which is preliminary data.</text>
</comment>
<feature type="active site" description="Proton donor/acceptor" evidence="6">
    <location>
        <position position="147"/>
    </location>
</feature>
<feature type="binding site" evidence="6">
    <location>
        <begin position="327"/>
        <end position="331"/>
    </location>
    <ligand>
        <name>ATP</name>
        <dbReference type="ChEBI" id="CHEBI:30616"/>
    </ligand>
</feature>
<evidence type="ECO:0000256" key="2">
    <source>
        <dbReference type="ARBA" id="ARBA00022679"/>
    </source>
</evidence>
<reference evidence="8 9" key="1">
    <citation type="submission" date="2018-11" db="EMBL/GenBank/DDBJ databases">
        <title>Aureibaculum marinum gen. nov., sp. nov., a member of the family Flavobacteriaceae isolated from the Bohai Sea.</title>
        <authorList>
            <person name="Ji X."/>
        </authorList>
    </citation>
    <scope>NUCLEOTIDE SEQUENCE [LARGE SCALE GENOMIC DNA]</scope>
    <source>
        <strain evidence="8 9">BH-SD17</strain>
    </source>
</reference>
<comment type="catalytic activity">
    <reaction evidence="6">
        <text>acetate + ATP = acetyl phosphate + ADP</text>
        <dbReference type="Rhea" id="RHEA:11352"/>
        <dbReference type="ChEBI" id="CHEBI:22191"/>
        <dbReference type="ChEBI" id="CHEBI:30089"/>
        <dbReference type="ChEBI" id="CHEBI:30616"/>
        <dbReference type="ChEBI" id="CHEBI:456216"/>
        <dbReference type="EC" id="2.7.2.1"/>
    </reaction>
</comment>
<dbReference type="SUPFAM" id="SSF53067">
    <property type="entry name" value="Actin-like ATPase domain"/>
    <property type="match status" value="2"/>
</dbReference>
<feature type="binding site" evidence="6">
    <location>
        <position position="90"/>
    </location>
    <ligand>
        <name>substrate</name>
    </ligand>
</feature>